<accession>A0A502CHW4</accession>
<feature type="region of interest" description="Disordered" evidence="1">
    <location>
        <begin position="1"/>
        <end position="34"/>
    </location>
</feature>
<feature type="compositionally biased region" description="Low complexity" evidence="1">
    <location>
        <begin position="1"/>
        <end position="17"/>
    </location>
</feature>
<gene>
    <name evidence="2" type="ORF">EAH84_09050</name>
</gene>
<evidence type="ECO:0000313" key="2">
    <source>
        <dbReference type="EMBL" id="TPG12312.1"/>
    </source>
</evidence>
<dbReference type="EMBL" id="RCZK01000006">
    <property type="protein sequence ID" value="TPG12312.1"/>
    <property type="molecule type" value="Genomic_DNA"/>
</dbReference>
<comment type="caution">
    <text evidence="2">The sequence shown here is derived from an EMBL/GenBank/DDBJ whole genome shotgun (WGS) entry which is preliminary data.</text>
</comment>
<evidence type="ECO:0008006" key="4">
    <source>
        <dbReference type="Google" id="ProtNLM"/>
    </source>
</evidence>
<dbReference type="RefSeq" id="WP_140870934.1">
    <property type="nucleotide sequence ID" value="NZ_RCZK01000006.1"/>
</dbReference>
<dbReference type="AlphaFoldDB" id="A0A502CHW4"/>
<organism evidence="2 3">
    <name type="scientific">Sphingomonas oligophenolica</name>
    <dbReference type="NCBI Taxonomy" id="301154"/>
    <lineage>
        <taxon>Bacteria</taxon>
        <taxon>Pseudomonadati</taxon>
        <taxon>Pseudomonadota</taxon>
        <taxon>Alphaproteobacteria</taxon>
        <taxon>Sphingomonadales</taxon>
        <taxon>Sphingomonadaceae</taxon>
        <taxon>Sphingomonas</taxon>
    </lineage>
</organism>
<dbReference type="Gene3D" id="1.20.120.20">
    <property type="entry name" value="Apolipoprotein"/>
    <property type="match status" value="1"/>
</dbReference>
<dbReference type="Proteomes" id="UP000318413">
    <property type="component" value="Unassembled WGS sequence"/>
</dbReference>
<name>A0A502CHW4_9SPHN</name>
<sequence>MADTDATPMTDADTTAASGTHQAAPLKGATINDEGGTLSAKAAEATQAIKDGASKYGAQATDKVRSLADTGKAKAGSGLNQVSRLIDDAATQVDERLGQQYGDYARSAASQLSAFSTQIEQKDVEELLDDARAFVRKSPGVAIGIAAAVGFALARVIQSGIDTNKA</sequence>
<proteinExistence type="predicted"/>
<reference evidence="2 3" key="1">
    <citation type="journal article" date="2019" name="Environ. Microbiol.">
        <title>Species interactions and distinct microbial communities in high Arctic permafrost affected cryosols are associated with the CH4 and CO2 gas fluxes.</title>
        <authorList>
            <person name="Altshuler I."/>
            <person name="Hamel J."/>
            <person name="Turney S."/>
            <person name="Magnuson E."/>
            <person name="Levesque R."/>
            <person name="Greer C."/>
            <person name="Whyte L.G."/>
        </authorList>
    </citation>
    <scope>NUCLEOTIDE SEQUENCE [LARGE SCALE GENOMIC DNA]</scope>
    <source>
        <strain evidence="2 3">S5.1</strain>
    </source>
</reference>
<evidence type="ECO:0000256" key="1">
    <source>
        <dbReference type="SAM" id="MobiDB-lite"/>
    </source>
</evidence>
<keyword evidence="3" id="KW-1185">Reference proteome</keyword>
<evidence type="ECO:0000313" key="3">
    <source>
        <dbReference type="Proteomes" id="UP000318413"/>
    </source>
</evidence>
<dbReference type="OrthoDB" id="7426580at2"/>
<protein>
    <recommendedName>
        <fullName evidence="4">Nutrient deprivation-induced protein</fullName>
    </recommendedName>
</protein>